<dbReference type="RefSeq" id="XP_040653842.1">
    <property type="nucleotide sequence ID" value="XM_040803738.1"/>
</dbReference>
<feature type="compositionally biased region" description="Low complexity" evidence="5">
    <location>
        <begin position="899"/>
        <end position="922"/>
    </location>
</feature>
<dbReference type="FunFam" id="1.25.40.10:FF:000207">
    <property type="entry name" value="Small glutamine-rich tetratricopeptide repeat-containing protein"/>
    <property type="match status" value="1"/>
</dbReference>
<dbReference type="GO" id="GO:0060090">
    <property type="term" value="F:molecular adaptor activity"/>
    <property type="evidence" value="ECO:0007669"/>
    <property type="project" value="TreeGrafter"/>
</dbReference>
<sequence length="922" mass="98031">MESHGVDDAASAQPPADVEAAAALLPPDAPRRCFICLTDEHDSDPPGSWVDPCPCTLEAHQDCMLAWVTDCERSSKPLVCPVCKSTIKLEGPWDPVVAATDAVHRRFTRLSPVVLFTGLSLGVQFSLQMYGAMALWTFAGRDALIRFVLGPDMVVDGRNASNVGFIKERIWSALVMTNVAPTLLFGRLLPSLSNKVFLPVASVYGIYHMMHHDDFLTWPPSPQLAMSVFPYIRSIYWNLWRELVLPYEMSLNGQLVGLPPAEERPDDQVQRGANDQQRQADGGIMTLLQGLLDVLHQDEDVGRGRRRDHVEVGQEDPAFLPGDHDGEIMVELQIGDVAVDEDGAPLDLGLHAIVGPEEDDDGGNGQDGAGGAFDEDRNGQADEELELDGNLDPNLHEDREDGHEAPPAPPRRIGIGAILSHVSNAIVGALVMPGISFAMGELLRLALPRRWTAAPHGPWSQYGIGQRPALLQQQWGRSLVGGCLYVMLKDAARVYSKSRRVVAMHNRRVKNVDRRRRGSAAHLAWASLPPQTSSNTPALLSAPFSARLAIAAMTTQHTSKQRLALAICDFLSTSASDGTLTADDKDSVDVAINCISESFKVDAADENAVRAAVGSQSLLQIYSVYEKLKASTPAGNTTTDASAAAADPSQVAEEQKKAEALKSRGNAAMAQKDYSTAIDLYTQALSLLPTNAVFLSNRAAAHSAAKDHVSARIDAEAAVAIDPTYTKAWSRLGLARFALGDAKGAMEAYGMGIEYEGNGGSEAMKKGFETAKRRVEELDPDDGSRSRNPAGANAGPGGMPDLGSLASMFGGAGGGGGGMPDFASIMNNPMFASMAQNLMGNPDLMNNLMSNPRLRDMANQFGGAGAGGAMPDLNSLMADPNIAEMARSMLGGGGGGTAGSNNTNNSSNSNNGSNSSNSNNAS</sequence>
<evidence type="ECO:0000256" key="3">
    <source>
        <dbReference type="ARBA" id="ARBA00022803"/>
    </source>
</evidence>
<feature type="compositionally biased region" description="Basic and acidic residues" evidence="5">
    <location>
        <begin position="394"/>
        <end position="404"/>
    </location>
</feature>
<dbReference type="SUPFAM" id="SSF48452">
    <property type="entry name" value="TPR-like"/>
    <property type="match status" value="1"/>
</dbReference>
<dbReference type="Pfam" id="PF16546">
    <property type="entry name" value="SGTA_dimer"/>
    <property type="match status" value="1"/>
</dbReference>
<evidence type="ECO:0000256" key="5">
    <source>
        <dbReference type="SAM" id="MobiDB-lite"/>
    </source>
</evidence>
<feature type="region of interest" description="Disordered" evidence="5">
    <location>
        <begin position="302"/>
        <end position="324"/>
    </location>
</feature>
<keyword evidence="8" id="KW-1185">Reference proteome</keyword>
<dbReference type="PANTHER" id="PTHR45831:SF2">
    <property type="entry name" value="LD24721P"/>
    <property type="match status" value="1"/>
</dbReference>
<dbReference type="InterPro" id="IPR013083">
    <property type="entry name" value="Znf_RING/FYVE/PHD"/>
</dbReference>
<dbReference type="GO" id="GO:0072380">
    <property type="term" value="C:TRC complex"/>
    <property type="evidence" value="ECO:0007669"/>
    <property type="project" value="TreeGrafter"/>
</dbReference>
<evidence type="ECO:0000259" key="6">
    <source>
        <dbReference type="Pfam" id="PF16546"/>
    </source>
</evidence>
<dbReference type="PROSITE" id="PS50005">
    <property type="entry name" value="TPR"/>
    <property type="match status" value="1"/>
</dbReference>
<dbReference type="InterPro" id="IPR019734">
    <property type="entry name" value="TPR_rpt"/>
</dbReference>
<accession>A0A151GBK3</accession>
<evidence type="ECO:0000313" key="7">
    <source>
        <dbReference type="EMBL" id="KYK54490.1"/>
    </source>
</evidence>
<feature type="region of interest" description="Disordered" evidence="5">
    <location>
        <begin position="887"/>
        <end position="922"/>
    </location>
</feature>
<dbReference type="GeneID" id="63719091"/>
<dbReference type="Pfam" id="PF00515">
    <property type="entry name" value="TPR_1"/>
    <property type="match status" value="1"/>
</dbReference>
<feature type="compositionally biased region" description="Basic and acidic residues" evidence="5">
    <location>
        <begin position="302"/>
        <end position="312"/>
    </location>
</feature>
<dbReference type="FunFam" id="1.10.260.100:FF:000011">
    <property type="entry name" value="TPR Domain containing protein"/>
    <property type="match status" value="1"/>
</dbReference>
<dbReference type="SMART" id="SM00028">
    <property type="entry name" value="TPR"/>
    <property type="match status" value="3"/>
</dbReference>
<evidence type="ECO:0000256" key="2">
    <source>
        <dbReference type="ARBA" id="ARBA00022737"/>
    </source>
</evidence>
<feature type="domain" description="SGTA homodimerisation" evidence="6">
    <location>
        <begin position="559"/>
        <end position="623"/>
    </location>
</feature>
<feature type="compositionally biased region" description="Basic and acidic residues" evidence="5">
    <location>
        <begin position="775"/>
        <end position="785"/>
    </location>
</feature>
<dbReference type="InterPro" id="IPR032374">
    <property type="entry name" value="SGTA_dimer"/>
</dbReference>
<evidence type="ECO:0000313" key="8">
    <source>
        <dbReference type="Proteomes" id="UP000076580"/>
    </source>
</evidence>
<comment type="similarity">
    <text evidence="1">Belongs to the SGT family.</text>
</comment>
<keyword evidence="2" id="KW-0677">Repeat</keyword>
<dbReference type="EMBL" id="LAYC01000003">
    <property type="protein sequence ID" value="KYK54490.1"/>
    <property type="molecule type" value="Genomic_DNA"/>
</dbReference>
<dbReference type="Gene3D" id="3.30.40.10">
    <property type="entry name" value="Zinc/RING finger domain, C3HC4 (zinc finger)"/>
    <property type="match status" value="1"/>
</dbReference>
<name>A0A151GBK3_DRECN</name>
<dbReference type="GO" id="GO:0006620">
    <property type="term" value="P:post-translational protein targeting to endoplasmic reticulum membrane"/>
    <property type="evidence" value="ECO:0007669"/>
    <property type="project" value="TreeGrafter"/>
</dbReference>
<dbReference type="STRING" id="98403.A0A151GBK3"/>
<comment type="caution">
    <text evidence="7">The sequence shown here is derived from an EMBL/GenBank/DDBJ whole genome shotgun (WGS) entry which is preliminary data.</text>
</comment>
<dbReference type="AlphaFoldDB" id="A0A151GBK3"/>
<dbReference type="GO" id="GO:0016020">
    <property type="term" value="C:membrane"/>
    <property type="evidence" value="ECO:0007669"/>
    <property type="project" value="TreeGrafter"/>
</dbReference>
<dbReference type="Proteomes" id="UP000076580">
    <property type="component" value="Chromosome 03"/>
</dbReference>
<organism evidence="7 8">
    <name type="scientific">Drechmeria coniospora</name>
    <name type="common">Nematophagous fungus</name>
    <name type="synonym">Meria coniospora</name>
    <dbReference type="NCBI Taxonomy" id="98403"/>
    <lineage>
        <taxon>Eukaryota</taxon>
        <taxon>Fungi</taxon>
        <taxon>Dikarya</taxon>
        <taxon>Ascomycota</taxon>
        <taxon>Pezizomycotina</taxon>
        <taxon>Sordariomycetes</taxon>
        <taxon>Hypocreomycetidae</taxon>
        <taxon>Hypocreales</taxon>
        <taxon>Ophiocordycipitaceae</taxon>
        <taxon>Drechmeria</taxon>
    </lineage>
</organism>
<dbReference type="Gene3D" id="1.20.5.420">
    <property type="entry name" value="Immunoglobulin FC, subunit C"/>
    <property type="match status" value="1"/>
</dbReference>
<keyword evidence="3 4" id="KW-0802">TPR repeat</keyword>
<reference evidence="7 8" key="1">
    <citation type="journal article" date="2016" name="Sci. Rep.">
        <title>Insights into Adaptations to a Near-Obligate Nematode Endoparasitic Lifestyle from the Finished Genome of Drechmeria coniospora.</title>
        <authorList>
            <person name="Zhang L."/>
            <person name="Zhou Z."/>
            <person name="Guo Q."/>
            <person name="Fokkens L."/>
            <person name="Miskei M."/>
            <person name="Pocsi I."/>
            <person name="Zhang W."/>
            <person name="Chen M."/>
            <person name="Wang L."/>
            <person name="Sun Y."/>
            <person name="Donzelli B.G."/>
            <person name="Gibson D.M."/>
            <person name="Nelson D.R."/>
            <person name="Luo J.G."/>
            <person name="Rep M."/>
            <person name="Liu H."/>
            <person name="Yang S."/>
            <person name="Wang J."/>
            <person name="Krasnoff S.B."/>
            <person name="Xu Y."/>
            <person name="Molnar I."/>
            <person name="Lin M."/>
        </authorList>
    </citation>
    <scope>NUCLEOTIDE SEQUENCE [LARGE SCALE GENOMIC DNA]</scope>
    <source>
        <strain evidence="7 8">ARSEF 6962</strain>
    </source>
</reference>
<dbReference type="InterPro" id="IPR011990">
    <property type="entry name" value="TPR-like_helical_dom_sf"/>
</dbReference>
<evidence type="ECO:0000256" key="1">
    <source>
        <dbReference type="ARBA" id="ARBA00008175"/>
    </source>
</evidence>
<dbReference type="InterPro" id="IPR047150">
    <property type="entry name" value="SGT"/>
</dbReference>
<dbReference type="Gene3D" id="1.25.40.10">
    <property type="entry name" value="Tetratricopeptide repeat domain"/>
    <property type="match status" value="1"/>
</dbReference>
<dbReference type="InParanoid" id="A0A151GBK3"/>
<feature type="region of interest" description="Disordered" evidence="5">
    <location>
        <begin position="353"/>
        <end position="412"/>
    </location>
</feature>
<feature type="region of interest" description="Disordered" evidence="5">
    <location>
        <begin position="258"/>
        <end position="279"/>
    </location>
</feature>
<feature type="repeat" description="TPR" evidence="4">
    <location>
        <begin position="658"/>
        <end position="691"/>
    </location>
</feature>
<gene>
    <name evidence="7" type="ORF">DCS_06448</name>
</gene>
<evidence type="ECO:0000256" key="4">
    <source>
        <dbReference type="PROSITE-ProRule" id="PRU00339"/>
    </source>
</evidence>
<protein>
    <submittedName>
        <fullName evidence="7">RING finger domain protein</fullName>
    </submittedName>
</protein>
<feature type="region of interest" description="Disordered" evidence="5">
    <location>
        <begin position="775"/>
        <end position="799"/>
    </location>
</feature>
<dbReference type="PANTHER" id="PTHR45831">
    <property type="entry name" value="LD24721P"/>
    <property type="match status" value="1"/>
</dbReference>
<dbReference type="SUPFAM" id="SSF57850">
    <property type="entry name" value="RING/U-box"/>
    <property type="match status" value="1"/>
</dbReference>
<proteinExistence type="inferred from homology"/>
<dbReference type="FunFam" id="1.20.5.420:FF:000005">
    <property type="entry name" value="Hsc70 cochaperone (SGT), putative"/>
    <property type="match status" value="1"/>
</dbReference>